<reference evidence="1 2" key="1">
    <citation type="submission" date="2017-02" db="EMBL/GenBank/DDBJ databases">
        <title>Blood Disease Bacterium A2-HR MARDI.</title>
        <authorList>
            <person name="Badrun R."/>
            <person name="Abu Bakar N."/>
            <person name="Laboh R."/>
        </authorList>
    </citation>
    <scope>NUCLEOTIDE SEQUENCE [LARGE SCALE GENOMIC DNA]</scope>
    <source>
        <strain evidence="1 2">A2-HR MARDI</strain>
    </source>
</reference>
<name>A0A1U9VFZ1_9RALS</name>
<evidence type="ECO:0000313" key="1">
    <source>
        <dbReference type="EMBL" id="AQW29107.1"/>
    </source>
</evidence>
<evidence type="ECO:0000313" key="2">
    <source>
        <dbReference type="Proteomes" id="UP000189628"/>
    </source>
</evidence>
<dbReference type="AlphaFoldDB" id="A0A1U9VFZ1"/>
<dbReference type="RefSeq" id="WP_078221852.1">
    <property type="nucleotide sequence ID" value="NZ_CP019911.1"/>
</dbReference>
<gene>
    <name evidence="1" type="ORF">B0B51_03155</name>
</gene>
<protein>
    <submittedName>
        <fullName evidence="1">Uncharacterized protein</fullName>
    </submittedName>
</protein>
<accession>A0A1U9VFZ1</accession>
<organism evidence="1 2">
    <name type="scientific">blood disease bacterium A2-HR MARDI</name>
    <dbReference type="NCBI Taxonomy" id="1944648"/>
    <lineage>
        <taxon>Bacteria</taxon>
        <taxon>Pseudomonadati</taxon>
        <taxon>Pseudomonadota</taxon>
        <taxon>Betaproteobacteria</taxon>
        <taxon>Burkholderiales</taxon>
        <taxon>Burkholderiaceae</taxon>
        <taxon>Ralstonia</taxon>
        <taxon>Ralstonia solanacearum species complex</taxon>
    </lineage>
</organism>
<dbReference type="EMBL" id="CP019911">
    <property type="protein sequence ID" value="AQW29107.1"/>
    <property type="molecule type" value="Genomic_DNA"/>
</dbReference>
<dbReference type="Proteomes" id="UP000189628">
    <property type="component" value="Chromosome"/>
</dbReference>
<proteinExistence type="predicted"/>
<sequence>MSLEVAIQENTAAIRDLIAAIASGAAVPAAADKVVAASTKSKTEAKQEAVPPVANTEAAEEGAPAVTYNEAASVITKLSRAKGRDAALKVLQGFGADNLKGIKPEQFADVMGAAQKALEA</sequence>